<protein>
    <submittedName>
        <fullName evidence="1">Uncharacterized protein</fullName>
    </submittedName>
</protein>
<organism evidence="1 2">
    <name type="scientific">Fusobacterium necrophorum subsp. funduliforme</name>
    <dbReference type="NCBI Taxonomy" id="143387"/>
    <lineage>
        <taxon>Bacteria</taxon>
        <taxon>Fusobacteriati</taxon>
        <taxon>Fusobacteriota</taxon>
        <taxon>Fusobacteriia</taxon>
        <taxon>Fusobacteriales</taxon>
        <taxon>Fusobacteriaceae</taxon>
        <taxon>Fusobacterium</taxon>
    </lineage>
</organism>
<accession>A0A161QW56</accession>
<dbReference type="Proteomes" id="UP000075816">
    <property type="component" value="Unassembled WGS sequence"/>
</dbReference>
<proteinExistence type="predicted"/>
<dbReference type="RefSeq" id="WP_062680640.1">
    <property type="nucleotide sequence ID" value="NZ_LVEA01000001.1"/>
</dbReference>
<reference evidence="1 2" key="1">
    <citation type="submission" date="2016-03" db="EMBL/GenBank/DDBJ databases">
        <title>Comparative genomics of human isolates of Fusobacterium necrophorum.</title>
        <authorList>
            <person name="Jensen A."/>
            <person name="Bank S."/>
            <person name="Andersen P.S."/>
            <person name="Kristensen L.H."/>
            <person name="Prag J."/>
        </authorList>
    </citation>
    <scope>NUCLEOTIDE SEQUENCE [LARGE SCALE GENOMIC DNA]</scope>
    <source>
        <strain evidence="1 2">LS_1264</strain>
    </source>
</reference>
<dbReference type="EMBL" id="LVEA01000001">
    <property type="protein sequence ID" value="KYL05192.1"/>
    <property type="molecule type" value="Genomic_DNA"/>
</dbReference>
<comment type="caution">
    <text evidence="1">The sequence shown here is derived from an EMBL/GenBank/DDBJ whole genome shotgun (WGS) entry which is preliminary data.</text>
</comment>
<name>A0A161QW56_9FUSO</name>
<dbReference type="AlphaFoldDB" id="A0A161QW56"/>
<evidence type="ECO:0000313" key="2">
    <source>
        <dbReference type="Proteomes" id="UP000075816"/>
    </source>
</evidence>
<gene>
    <name evidence="1" type="ORF">A2J07_00220</name>
</gene>
<sequence>MANISDASGCINIPKEFIEKVFLNSKEEYLIFIKHFRNTLENQYYSTTLCDEAEEEWYPEEMSISFYAEGKWSYQNNLHWFHWYFCKFYSIDECLVNEEKLKVNEMLQRWKNNPDLYILFEYIDFEPGEPFLVEENVKVPFDKNEMIFETKDYGVTKENIVKLNVYNACDCVDISKEVTFEKFWQDVDHCITTHVKNKELFNYSDEKKHEIYDKFIKEHGLIEFITTYSYYDLLADFLNDYEY</sequence>
<evidence type="ECO:0000313" key="1">
    <source>
        <dbReference type="EMBL" id="KYL05192.1"/>
    </source>
</evidence>